<dbReference type="GO" id="GO:0046656">
    <property type="term" value="P:folic acid biosynthetic process"/>
    <property type="evidence" value="ECO:0007669"/>
    <property type="project" value="UniProtKB-KW"/>
</dbReference>
<dbReference type="GO" id="GO:0005829">
    <property type="term" value="C:cytosol"/>
    <property type="evidence" value="ECO:0007669"/>
    <property type="project" value="TreeGrafter"/>
</dbReference>
<proteinExistence type="predicted"/>
<comment type="cofactor">
    <cofactor evidence="2">
        <name>Mg(2+)</name>
        <dbReference type="ChEBI" id="CHEBI:18420"/>
    </cofactor>
</comment>
<accession>A0A6C1B8G9</accession>
<dbReference type="NCBIfam" id="TIGR01496">
    <property type="entry name" value="DHPS"/>
    <property type="match status" value="1"/>
</dbReference>
<evidence type="ECO:0000259" key="9">
    <source>
        <dbReference type="PROSITE" id="PS50972"/>
    </source>
</evidence>
<dbReference type="InterPro" id="IPR000489">
    <property type="entry name" value="Pterin-binding_dom"/>
</dbReference>
<evidence type="ECO:0000313" key="11">
    <source>
        <dbReference type="Proteomes" id="UP000501991"/>
    </source>
</evidence>
<comment type="catalytic activity">
    <reaction evidence="1">
        <text>(7,8-dihydropterin-6-yl)methyl diphosphate + 4-aminobenzoate = 7,8-dihydropteroate + diphosphate</text>
        <dbReference type="Rhea" id="RHEA:19949"/>
        <dbReference type="ChEBI" id="CHEBI:17836"/>
        <dbReference type="ChEBI" id="CHEBI:17839"/>
        <dbReference type="ChEBI" id="CHEBI:33019"/>
        <dbReference type="ChEBI" id="CHEBI:72950"/>
        <dbReference type="EC" id="2.5.1.15"/>
    </reaction>
</comment>
<evidence type="ECO:0000256" key="3">
    <source>
        <dbReference type="ARBA" id="ARBA00004763"/>
    </source>
</evidence>
<name>A0A6C1B8G9_9RHOO</name>
<dbReference type="Pfam" id="PF00809">
    <property type="entry name" value="Pterin_bind"/>
    <property type="match status" value="1"/>
</dbReference>
<keyword evidence="7" id="KW-0460">Magnesium</keyword>
<evidence type="ECO:0000313" key="10">
    <source>
        <dbReference type="EMBL" id="QID19777.1"/>
    </source>
</evidence>
<organism evidence="10 11">
    <name type="scientific">Nitrogeniibacter mangrovi</name>
    <dbReference type="NCBI Taxonomy" id="2016596"/>
    <lineage>
        <taxon>Bacteria</taxon>
        <taxon>Pseudomonadati</taxon>
        <taxon>Pseudomonadota</taxon>
        <taxon>Betaproteobacteria</taxon>
        <taxon>Rhodocyclales</taxon>
        <taxon>Zoogloeaceae</taxon>
        <taxon>Nitrogeniibacter</taxon>
    </lineage>
</organism>
<dbReference type="RefSeq" id="WP_173768706.1">
    <property type="nucleotide sequence ID" value="NZ_CP048836.1"/>
</dbReference>
<dbReference type="InterPro" id="IPR006390">
    <property type="entry name" value="DHP_synth_dom"/>
</dbReference>
<dbReference type="KEGG" id="azq:G3580_08575"/>
<keyword evidence="5 10" id="KW-0808">Transferase</keyword>
<dbReference type="SUPFAM" id="SSF51717">
    <property type="entry name" value="Dihydropteroate synthetase-like"/>
    <property type="match status" value="1"/>
</dbReference>
<reference evidence="10 11" key="1">
    <citation type="submission" date="2020-02" db="EMBL/GenBank/DDBJ databases">
        <title>Nitrogenibacter mangrovi gen. nov., sp. nov. isolated from mangrove sediment, a denitrifying betaproteobacterium.</title>
        <authorList>
            <person name="Liao H."/>
            <person name="Tian Y."/>
        </authorList>
    </citation>
    <scope>NUCLEOTIDE SEQUENCE [LARGE SCALE GENOMIC DNA]</scope>
    <source>
        <strain evidence="10 11">M9-3-2</strain>
    </source>
</reference>
<dbReference type="Proteomes" id="UP000501991">
    <property type="component" value="Chromosome"/>
</dbReference>
<dbReference type="GO" id="GO:0046872">
    <property type="term" value="F:metal ion binding"/>
    <property type="evidence" value="ECO:0007669"/>
    <property type="project" value="UniProtKB-KW"/>
</dbReference>
<evidence type="ECO:0000256" key="8">
    <source>
        <dbReference type="ARBA" id="ARBA00022909"/>
    </source>
</evidence>
<gene>
    <name evidence="10" type="primary">folP</name>
    <name evidence="10" type="ORF">G3580_08575</name>
</gene>
<keyword evidence="6" id="KW-0479">Metal-binding</keyword>
<dbReference type="GO" id="GO:0004156">
    <property type="term" value="F:dihydropteroate synthase activity"/>
    <property type="evidence" value="ECO:0007669"/>
    <property type="project" value="UniProtKB-EC"/>
</dbReference>
<dbReference type="PROSITE" id="PS50972">
    <property type="entry name" value="PTERIN_BINDING"/>
    <property type="match status" value="1"/>
</dbReference>
<dbReference type="EMBL" id="CP048836">
    <property type="protein sequence ID" value="QID19777.1"/>
    <property type="molecule type" value="Genomic_DNA"/>
</dbReference>
<evidence type="ECO:0000256" key="7">
    <source>
        <dbReference type="ARBA" id="ARBA00022842"/>
    </source>
</evidence>
<dbReference type="CDD" id="cd00739">
    <property type="entry name" value="DHPS"/>
    <property type="match status" value="1"/>
</dbReference>
<evidence type="ECO:0000256" key="5">
    <source>
        <dbReference type="ARBA" id="ARBA00022679"/>
    </source>
</evidence>
<dbReference type="InterPro" id="IPR045031">
    <property type="entry name" value="DHP_synth-like"/>
</dbReference>
<keyword evidence="11" id="KW-1185">Reference proteome</keyword>
<dbReference type="PANTHER" id="PTHR20941">
    <property type="entry name" value="FOLATE SYNTHESIS PROTEINS"/>
    <property type="match status" value="1"/>
</dbReference>
<dbReference type="InterPro" id="IPR011005">
    <property type="entry name" value="Dihydropteroate_synth-like_sf"/>
</dbReference>
<evidence type="ECO:0000256" key="4">
    <source>
        <dbReference type="ARBA" id="ARBA00012458"/>
    </source>
</evidence>
<dbReference type="EC" id="2.5.1.15" evidence="4"/>
<evidence type="ECO:0000256" key="2">
    <source>
        <dbReference type="ARBA" id="ARBA00001946"/>
    </source>
</evidence>
<evidence type="ECO:0000256" key="6">
    <source>
        <dbReference type="ARBA" id="ARBA00022723"/>
    </source>
</evidence>
<dbReference type="PANTHER" id="PTHR20941:SF1">
    <property type="entry name" value="FOLIC ACID SYNTHESIS PROTEIN FOL1"/>
    <property type="match status" value="1"/>
</dbReference>
<evidence type="ECO:0000256" key="1">
    <source>
        <dbReference type="ARBA" id="ARBA00000012"/>
    </source>
</evidence>
<keyword evidence="8" id="KW-0289">Folate biosynthesis</keyword>
<protein>
    <recommendedName>
        <fullName evidence="4">dihydropteroate synthase</fullName>
        <ecNumber evidence="4">2.5.1.15</ecNumber>
    </recommendedName>
</protein>
<feature type="domain" description="Pterin-binding" evidence="9">
    <location>
        <begin position="16"/>
        <end position="266"/>
    </location>
</feature>
<dbReference type="PROSITE" id="PS00793">
    <property type="entry name" value="DHPS_2"/>
    <property type="match status" value="1"/>
</dbReference>
<sequence>MPTLRCARFVFDNATPRIMAIINVTPDSFSGDGLLKARDAVRRRAEAAVAAGAHMLDIGGESTRPGAEPVSEQEELERVIPVVEALADGPVAVSVDTLKPAVMREAIRAGASLINDINALRADGAVAAVADADVGVCLMHMQGEPRTMQHEPSYADVVDEVKAALMRRVAAVEAAGVAPERILLDPGFGFGKTLAHNVALFRALPQFAARYPVLVGVSRKSMLGAITGRSVDERVVASAVAAALAVQAGASWVRVHDVAETRDALATLAALSSR</sequence>
<dbReference type="GO" id="GO:0046654">
    <property type="term" value="P:tetrahydrofolate biosynthetic process"/>
    <property type="evidence" value="ECO:0007669"/>
    <property type="project" value="TreeGrafter"/>
</dbReference>
<dbReference type="Gene3D" id="3.20.20.20">
    <property type="entry name" value="Dihydropteroate synthase-like"/>
    <property type="match status" value="1"/>
</dbReference>
<comment type="pathway">
    <text evidence="3">Cofactor biosynthesis; tetrahydrofolate biosynthesis; 7,8-dihydrofolate from 2-amino-4-hydroxy-6-hydroxymethyl-7,8-dihydropteridine diphosphate and 4-aminobenzoate: step 1/2.</text>
</comment>
<dbReference type="AlphaFoldDB" id="A0A6C1B8G9"/>